<reference evidence="4 5" key="1">
    <citation type="submission" date="2020-01" db="EMBL/GenBank/DDBJ databases">
        <authorList>
            <consortium name="DOE Joint Genome Institute"/>
            <person name="Haridas S."/>
            <person name="Albert R."/>
            <person name="Binder M."/>
            <person name="Bloem J."/>
            <person name="Labutti K."/>
            <person name="Salamov A."/>
            <person name="Andreopoulos B."/>
            <person name="Baker S.E."/>
            <person name="Barry K."/>
            <person name="Bills G."/>
            <person name="Bluhm B.H."/>
            <person name="Cannon C."/>
            <person name="Castanera R."/>
            <person name="Culley D.E."/>
            <person name="Daum C."/>
            <person name="Ezra D."/>
            <person name="Gonzalez J.B."/>
            <person name="Henrissat B."/>
            <person name="Kuo A."/>
            <person name="Liang C."/>
            <person name="Lipzen A."/>
            <person name="Lutzoni F."/>
            <person name="Magnuson J."/>
            <person name="Mondo S."/>
            <person name="Nolan M."/>
            <person name="Ohm R."/>
            <person name="Pangilinan J."/>
            <person name="Park H.-J.H."/>
            <person name="Ramirez L."/>
            <person name="Alfaro M."/>
            <person name="Sun H."/>
            <person name="Tritt A."/>
            <person name="Yoshinaga Y."/>
            <person name="Zwiers L.-H.L."/>
            <person name="Turgeon B.G."/>
            <person name="Goodwin S.B."/>
            <person name="Spatafora J.W."/>
            <person name="Crous P.W."/>
            <person name="Grigoriev I.V."/>
        </authorList>
    </citation>
    <scope>NUCLEOTIDE SEQUENCE [LARGE SCALE GENOMIC DNA]</scope>
    <source>
        <strain evidence="4 5">CBS 611.86</strain>
    </source>
</reference>
<organism evidence="4 5">
    <name type="scientific">Massariosphaeria phaeospora</name>
    <dbReference type="NCBI Taxonomy" id="100035"/>
    <lineage>
        <taxon>Eukaryota</taxon>
        <taxon>Fungi</taxon>
        <taxon>Dikarya</taxon>
        <taxon>Ascomycota</taxon>
        <taxon>Pezizomycotina</taxon>
        <taxon>Dothideomycetes</taxon>
        <taxon>Pleosporomycetidae</taxon>
        <taxon>Pleosporales</taxon>
        <taxon>Pleosporales incertae sedis</taxon>
        <taxon>Massariosphaeria</taxon>
    </lineage>
</organism>
<dbReference type="Pfam" id="PF14330">
    <property type="entry name" value="DUF4387"/>
    <property type="match status" value="1"/>
</dbReference>
<evidence type="ECO:0000259" key="2">
    <source>
        <dbReference type="Pfam" id="PF07287"/>
    </source>
</evidence>
<accession>A0A7C8I9A3</accession>
<sequence length="669" mass="72809">MTKSQPHDDLEPVCNIVTPVGMLGYGLKEEQTADALERLLPNGAPTAIILDSGSTDSGPEKLALGKMSLPRSSYVKDLTKLLRLAVRFGVPLLFSSAGGDGSDEHVRELVGVIEEIAAMEGNEHYKLKTIALFSGIDKSLVLERLRAGAISGCGKPVPALTEDDIALAPRIVAQMGPEPFIDAMKANPDFNVIVGGRAYDPSPYVAFAAFARRKQLEGKDTALPESQKMWGALTHFGKLMECGGQCATPKSHGASVCLYADGTFDISPSEPTARCTPITVAAHTLYEKTRPDILSGPGGYLDLTASTYEQLEDGRTCRVRGGLFKFSRDLGKPYQVKLEGASIAGYRSMYMGSLKDPILINELDGFLEQVKLYATTQHEGNEGEWELDFHVYGENQVSALPESAGQPSEIFLIGEALATTQALATSIVSTARVATIHGSYPGQKATSGNFAYGHGGKLEVELGPCAQFSIYHLMDLNEGEERLRIDGNDTSLFSQDISIIGRGEERKRSSNGVIPPPNSATKPAVKRSLYDWTSRSSKKRPRSEQDLPAVLGDVARILRSKNAGPFEITFDVMFDRKEIYELVKNSNILNSTAVAKLVGVQEEDIVWCGFYDQALGFKVTIPRLRRNKPVASGGFMENDVQASQKYIGLLNMKLPDIFVQSWKELSEHC</sequence>
<name>A0A7C8I9A3_9PLEO</name>
<evidence type="ECO:0008006" key="6">
    <source>
        <dbReference type="Google" id="ProtNLM"/>
    </source>
</evidence>
<dbReference type="Proteomes" id="UP000481861">
    <property type="component" value="Unassembled WGS sequence"/>
</dbReference>
<proteinExistence type="predicted"/>
<dbReference type="InterPro" id="IPR025496">
    <property type="entry name" value="DUF4387"/>
</dbReference>
<dbReference type="Pfam" id="PF07287">
    <property type="entry name" value="AtuA"/>
    <property type="match status" value="1"/>
</dbReference>
<feature type="domain" description="Acyclic terpene utilisation N-terminal" evidence="2">
    <location>
        <begin position="170"/>
        <end position="445"/>
    </location>
</feature>
<keyword evidence="5" id="KW-1185">Reference proteome</keyword>
<dbReference type="EMBL" id="JAADJZ010000019">
    <property type="protein sequence ID" value="KAF2868370.1"/>
    <property type="molecule type" value="Genomic_DNA"/>
</dbReference>
<dbReference type="InterPro" id="IPR010839">
    <property type="entry name" value="AtuA_N"/>
</dbReference>
<evidence type="ECO:0000313" key="4">
    <source>
        <dbReference type="EMBL" id="KAF2868370.1"/>
    </source>
</evidence>
<feature type="domain" description="DUF4387" evidence="3">
    <location>
        <begin position="551"/>
        <end position="652"/>
    </location>
</feature>
<evidence type="ECO:0000259" key="3">
    <source>
        <dbReference type="Pfam" id="PF14330"/>
    </source>
</evidence>
<comment type="caution">
    <text evidence="4">The sequence shown here is derived from an EMBL/GenBank/DDBJ whole genome shotgun (WGS) entry which is preliminary data.</text>
</comment>
<evidence type="ECO:0000256" key="1">
    <source>
        <dbReference type="SAM" id="MobiDB-lite"/>
    </source>
</evidence>
<gene>
    <name evidence="4" type="ORF">BDV95DRAFT_500870</name>
</gene>
<dbReference type="AlphaFoldDB" id="A0A7C8I9A3"/>
<dbReference type="OrthoDB" id="5863171at2759"/>
<protein>
    <recommendedName>
        <fullName evidence="6">Caib baif family enzyme</fullName>
    </recommendedName>
</protein>
<evidence type="ECO:0000313" key="5">
    <source>
        <dbReference type="Proteomes" id="UP000481861"/>
    </source>
</evidence>
<feature type="region of interest" description="Disordered" evidence="1">
    <location>
        <begin position="503"/>
        <end position="545"/>
    </location>
</feature>